<dbReference type="EMBL" id="VXIV02003158">
    <property type="protein sequence ID" value="KAF6020617.1"/>
    <property type="molecule type" value="Genomic_DNA"/>
</dbReference>
<dbReference type="Pfam" id="PF21183">
    <property type="entry name" value="HAT1_C"/>
    <property type="match status" value="1"/>
</dbReference>
<accession>A0A7J7J424</accession>
<evidence type="ECO:0000256" key="2">
    <source>
        <dbReference type="ARBA" id="ARBA00010543"/>
    </source>
</evidence>
<evidence type="ECO:0000256" key="1">
    <source>
        <dbReference type="ARBA" id="ARBA00004123"/>
    </source>
</evidence>
<dbReference type="GO" id="GO:0031509">
    <property type="term" value="P:subtelomeric heterochromatin formation"/>
    <property type="evidence" value="ECO:0007669"/>
    <property type="project" value="InterPro"/>
</dbReference>
<keyword evidence="7 9" id="KW-0012">Acyltransferase</keyword>
<sequence>MPVMAEVNFNKNAIEEYKCDANLAIQLKLVKSAEDVEDGPCFYPEMSHQVFGSSETIFGYKDPEVKMYYSASKLTTYININYKEVITPQDFDGVQPDDVLQALSKFVPPGFYTNKDAFIASLEKEKYFTPFGEKLHSYTHTTDNITRHFEIYKNTGNAPGFKAFHERLQTFLIWYVDAASFIDIDDERWMFYIIYEKVKSPCGSTFYHIVGYQTVYRYYAYPFMERPRISQVLVLPPFQKQGHGAELLQTFYTECWSNSDILDITVEDPSEDYQRVRDFVDTRNCMELESFSPENIQSGFTKEIVQEAREKFKINKNQSRRIYEIIRLKFSTTPDLLRNYRLDVKRRLHQPFQTTAKESSKLKALTSPGGGDSQISKKQKHEILEKLYNECVVSYRHILEKVAASI</sequence>
<proteinExistence type="inferred from homology"/>
<gene>
    <name evidence="16" type="ORF">EB796_021087</name>
</gene>
<dbReference type="Proteomes" id="UP000593567">
    <property type="component" value="Unassembled WGS sequence"/>
</dbReference>
<evidence type="ECO:0000256" key="13">
    <source>
        <dbReference type="SAM" id="MobiDB-lite"/>
    </source>
</evidence>
<keyword evidence="17" id="KW-1185">Reference proteome</keyword>
<comment type="caution">
    <text evidence="16">The sequence shown here is derived from an EMBL/GenBank/DDBJ whole genome shotgun (WGS) entry which is preliminary data.</text>
</comment>
<evidence type="ECO:0000256" key="9">
    <source>
        <dbReference type="PIRNR" id="PIRNR038084"/>
    </source>
</evidence>
<feature type="domain" description="Histone acetyl transferase HAT1 N-terminal" evidence="14">
    <location>
        <begin position="17"/>
        <end position="177"/>
    </location>
</feature>
<organism evidence="16 17">
    <name type="scientific">Bugula neritina</name>
    <name type="common">Brown bryozoan</name>
    <name type="synonym">Sertularia neritina</name>
    <dbReference type="NCBI Taxonomy" id="10212"/>
    <lineage>
        <taxon>Eukaryota</taxon>
        <taxon>Metazoa</taxon>
        <taxon>Spiralia</taxon>
        <taxon>Lophotrochozoa</taxon>
        <taxon>Bryozoa</taxon>
        <taxon>Gymnolaemata</taxon>
        <taxon>Cheilostomatida</taxon>
        <taxon>Flustrina</taxon>
        <taxon>Buguloidea</taxon>
        <taxon>Bugulidae</taxon>
        <taxon>Bugula</taxon>
    </lineage>
</organism>
<comment type="catalytic activity">
    <reaction evidence="8 9">
        <text>L-lysyl-[protein] + acetyl-CoA = N(6)-acetyl-L-lysyl-[protein] + CoA + H(+)</text>
        <dbReference type="Rhea" id="RHEA:45948"/>
        <dbReference type="Rhea" id="RHEA-COMP:9752"/>
        <dbReference type="Rhea" id="RHEA-COMP:10731"/>
        <dbReference type="ChEBI" id="CHEBI:15378"/>
        <dbReference type="ChEBI" id="CHEBI:29969"/>
        <dbReference type="ChEBI" id="CHEBI:57287"/>
        <dbReference type="ChEBI" id="CHEBI:57288"/>
        <dbReference type="ChEBI" id="CHEBI:61930"/>
        <dbReference type="EC" id="2.3.1.48"/>
    </reaction>
</comment>
<evidence type="ECO:0000256" key="8">
    <source>
        <dbReference type="ARBA" id="ARBA00048017"/>
    </source>
</evidence>
<feature type="domain" description="Histone acetyltransferase type B catalytic subunit C-terminal" evidence="15">
    <location>
        <begin position="277"/>
        <end position="328"/>
    </location>
</feature>
<dbReference type="InterPro" id="IPR013523">
    <property type="entry name" value="Hist_AcTrfase_HAT1_C"/>
</dbReference>
<evidence type="ECO:0000259" key="15">
    <source>
        <dbReference type="Pfam" id="PF21183"/>
    </source>
</evidence>
<dbReference type="Gene3D" id="3.90.360.10">
    <property type="entry name" value="Histone acetyl transferase 1 (HAT1), N-terminal domain"/>
    <property type="match status" value="1"/>
</dbReference>
<feature type="site" description="Interaction with histone H4 N-terminus" evidence="12">
    <location>
        <position position="189"/>
    </location>
</feature>
<evidence type="ECO:0000256" key="12">
    <source>
        <dbReference type="PIRSR" id="PIRSR038084-3"/>
    </source>
</evidence>
<dbReference type="Pfam" id="PF10394">
    <property type="entry name" value="Hat1_N"/>
    <property type="match status" value="1"/>
</dbReference>
<dbReference type="GO" id="GO:0042393">
    <property type="term" value="F:histone binding"/>
    <property type="evidence" value="ECO:0007669"/>
    <property type="project" value="InterPro"/>
</dbReference>
<comment type="similarity">
    <text evidence="2 9">Belongs to the HAT1 family.</text>
</comment>
<dbReference type="InterPro" id="IPR037113">
    <property type="entry name" value="Hat1_N_sf"/>
</dbReference>
<evidence type="ECO:0000256" key="4">
    <source>
        <dbReference type="ARBA" id="ARBA00021268"/>
    </source>
</evidence>
<evidence type="ECO:0000256" key="5">
    <source>
        <dbReference type="ARBA" id="ARBA00022679"/>
    </source>
</evidence>
<evidence type="ECO:0000256" key="3">
    <source>
        <dbReference type="ARBA" id="ARBA00013184"/>
    </source>
</evidence>
<dbReference type="GO" id="GO:0004402">
    <property type="term" value="F:histone acetyltransferase activity"/>
    <property type="evidence" value="ECO:0007669"/>
    <property type="project" value="UniProtKB-UniRule"/>
</dbReference>
<evidence type="ECO:0000256" key="6">
    <source>
        <dbReference type="ARBA" id="ARBA00023242"/>
    </source>
</evidence>
<evidence type="ECO:0000259" key="14">
    <source>
        <dbReference type="Pfam" id="PF10394"/>
    </source>
</evidence>
<dbReference type="InterPro" id="IPR017380">
    <property type="entry name" value="Hist_AcTrfase_B-typ_cat-su"/>
</dbReference>
<keyword evidence="6" id="KW-0539">Nucleus</keyword>
<feature type="active site" description="Proton donor/acceptor" evidence="10">
    <location>
        <position position="267"/>
    </location>
</feature>
<feature type="region of interest" description="Interaction with histone H4 N-terminus" evidence="11">
    <location>
        <begin position="216"/>
        <end position="218"/>
    </location>
</feature>
<dbReference type="SUPFAM" id="SSF55729">
    <property type="entry name" value="Acyl-CoA N-acyltransferases (Nat)"/>
    <property type="match status" value="1"/>
</dbReference>
<dbReference type="Gene3D" id="1.10.10.390">
    <property type="match status" value="1"/>
</dbReference>
<protein>
    <recommendedName>
        <fullName evidence="4 9">Histone acetyltransferase type B catalytic subunit</fullName>
        <ecNumber evidence="3 9">2.3.1.48</ecNumber>
    </recommendedName>
</protein>
<dbReference type="Gene3D" id="3.40.630.30">
    <property type="match status" value="1"/>
</dbReference>
<evidence type="ECO:0000256" key="7">
    <source>
        <dbReference type="ARBA" id="ARBA00023315"/>
    </source>
</evidence>
<evidence type="ECO:0000256" key="10">
    <source>
        <dbReference type="PIRSR" id="PIRSR038084-1"/>
    </source>
</evidence>
<dbReference type="GO" id="GO:0000781">
    <property type="term" value="C:chromosome, telomeric region"/>
    <property type="evidence" value="ECO:0007669"/>
    <property type="project" value="GOC"/>
</dbReference>
<evidence type="ECO:0000313" key="16">
    <source>
        <dbReference type="EMBL" id="KAF6020617.1"/>
    </source>
</evidence>
<feature type="region of interest" description="Disordered" evidence="13">
    <location>
        <begin position="355"/>
        <end position="377"/>
    </location>
</feature>
<evidence type="ECO:0000256" key="11">
    <source>
        <dbReference type="PIRSR" id="PIRSR038084-2"/>
    </source>
</evidence>
<dbReference type="PANTHER" id="PTHR12046">
    <property type="entry name" value="HISTONE ACETYLTRANSFERASE TYPE B CATALYTIC SUBUNIT"/>
    <property type="match status" value="1"/>
</dbReference>
<dbReference type="OrthoDB" id="10253098at2759"/>
<dbReference type="GO" id="GO:0005634">
    <property type="term" value="C:nucleus"/>
    <property type="evidence" value="ECO:0007669"/>
    <property type="project" value="UniProtKB-SubCell"/>
</dbReference>
<evidence type="ECO:0000313" key="17">
    <source>
        <dbReference type="Proteomes" id="UP000593567"/>
    </source>
</evidence>
<dbReference type="InterPro" id="IPR016181">
    <property type="entry name" value="Acyl_CoA_acyltransferase"/>
</dbReference>
<keyword evidence="5 9" id="KW-0808">Transferase</keyword>
<dbReference type="AlphaFoldDB" id="A0A7J7J424"/>
<dbReference type="InterPro" id="IPR048776">
    <property type="entry name" value="HAT1_C"/>
</dbReference>
<reference evidence="16" key="1">
    <citation type="submission" date="2020-06" db="EMBL/GenBank/DDBJ databases">
        <title>Draft genome of Bugula neritina, a colonial animal packing powerful symbionts and potential medicines.</title>
        <authorList>
            <person name="Rayko M."/>
        </authorList>
    </citation>
    <scope>NUCLEOTIDE SEQUENCE [LARGE SCALE GENOMIC DNA]</scope>
    <source>
        <strain evidence="16">Kwan_BN1</strain>
    </source>
</reference>
<comment type="subcellular location">
    <subcellularLocation>
        <location evidence="1">Nucleus</location>
    </subcellularLocation>
</comment>
<name>A0A7J7J424_BUGNE</name>
<dbReference type="InterPro" id="IPR019467">
    <property type="entry name" value="Hat1_N"/>
</dbReference>
<dbReference type="EC" id="2.3.1.48" evidence="3 9"/>
<dbReference type="PIRSF" id="PIRSF038084">
    <property type="entry name" value="HAT-B_cat"/>
    <property type="match status" value="1"/>
</dbReference>